<organism evidence="2">
    <name type="scientific">Rhizophora mucronata</name>
    <name type="common">Asiatic mangrove</name>
    <dbReference type="NCBI Taxonomy" id="61149"/>
    <lineage>
        <taxon>Eukaryota</taxon>
        <taxon>Viridiplantae</taxon>
        <taxon>Streptophyta</taxon>
        <taxon>Embryophyta</taxon>
        <taxon>Tracheophyta</taxon>
        <taxon>Spermatophyta</taxon>
        <taxon>Magnoliopsida</taxon>
        <taxon>eudicotyledons</taxon>
        <taxon>Gunneridae</taxon>
        <taxon>Pentapetalae</taxon>
        <taxon>rosids</taxon>
        <taxon>fabids</taxon>
        <taxon>Malpighiales</taxon>
        <taxon>Rhizophoraceae</taxon>
        <taxon>Rhizophora</taxon>
    </lineage>
</organism>
<evidence type="ECO:0000313" key="2">
    <source>
        <dbReference type="EMBL" id="MBX68252.1"/>
    </source>
</evidence>
<evidence type="ECO:0000256" key="1">
    <source>
        <dbReference type="SAM" id="MobiDB-lite"/>
    </source>
</evidence>
<proteinExistence type="predicted"/>
<dbReference type="EMBL" id="GGEC01087768">
    <property type="protein sequence ID" value="MBX68252.1"/>
    <property type="molecule type" value="Transcribed_RNA"/>
</dbReference>
<protein>
    <submittedName>
        <fullName evidence="2">Uncharacterized protein</fullName>
    </submittedName>
</protein>
<feature type="region of interest" description="Disordered" evidence="1">
    <location>
        <begin position="1"/>
        <end position="29"/>
    </location>
</feature>
<reference evidence="2" key="1">
    <citation type="submission" date="2018-02" db="EMBL/GenBank/DDBJ databases">
        <title>Rhizophora mucronata_Transcriptome.</title>
        <authorList>
            <person name="Meera S.P."/>
            <person name="Sreeshan A."/>
            <person name="Augustine A."/>
        </authorList>
    </citation>
    <scope>NUCLEOTIDE SEQUENCE</scope>
    <source>
        <tissue evidence="2">Leaf</tissue>
    </source>
</reference>
<sequence>MVGKPKLHVNGITSISPSGKEVKTSQLTE</sequence>
<name>A0A2P2QML1_RHIMU</name>
<dbReference type="AlphaFoldDB" id="A0A2P2QML1"/>
<accession>A0A2P2QML1</accession>